<dbReference type="SMART" id="SM00382">
    <property type="entry name" value="AAA"/>
    <property type="match status" value="1"/>
</dbReference>
<keyword evidence="3" id="KW-0547">Nucleotide-binding</keyword>
<dbReference type="PROSITE" id="PS00211">
    <property type="entry name" value="ABC_TRANSPORTER_1"/>
    <property type="match status" value="1"/>
</dbReference>
<keyword evidence="5" id="KW-0029">Amino-acid transport</keyword>
<dbReference type="RefSeq" id="WP_345152349.1">
    <property type="nucleotide sequence ID" value="NZ_BAABEO010000020.1"/>
</dbReference>
<dbReference type="InterPro" id="IPR052156">
    <property type="entry name" value="BCAA_Transport_ATP-bd_LivF"/>
</dbReference>
<comment type="similarity">
    <text evidence="1">Belongs to the ABC transporter superfamily.</text>
</comment>
<keyword evidence="4 7" id="KW-0067">ATP-binding</keyword>
<evidence type="ECO:0000256" key="2">
    <source>
        <dbReference type="ARBA" id="ARBA00022448"/>
    </source>
</evidence>
<dbReference type="InterPro" id="IPR017871">
    <property type="entry name" value="ABC_transporter-like_CS"/>
</dbReference>
<dbReference type="CDD" id="cd03224">
    <property type="entry name" value="ABC_TM1139_LivF_branched"/>
    <property type="match status" value="1"/>
</dbReference>
<feature type="domain" description="ABC transporter" evidence="6">
    <location>
        <begin position="22"/>
        <end position="258"/>
    </location>
</feature>
<name>A0ABP7CQ08_9MICC</name>
<evidence type="ECO:0000256" key="5">
    <source>
        <dbReference type="ARBA" id="ARBA00022970"/>
    </source>
</evidence>
<dbReference type="PANTHER" id="PTHR43820">
    <property type="entry name" value="HIGH-AFFINITY BRANCHED-CHAIN AMINO ACID TRANSPORT ATP-BINDING PROTEIN LIVF"/>
    <property type="match status" value="1"/>
</dbReference>
<accession>A0ABP7CQ08</accession>
<evidence type="ECO:0000313" key="8">
    <source>
        <dbReference type="Proteomes" id="UP001500752"/>
    </source>
</evidence>
<dbReference type="PROSITE" id="PS50893">
    <property type="entry name" value="ABC_TRANSPORTER_2"/>
    <property type="match status" value="1"/>
</dbReference>
<sequence>MSEAKAAAQPRTDRAGTELLAVDRLSVSYSGGSIVALEDVGLTVHEGEIVALLGVNGAGKTTLLRAISGLLGMHGGTVKGGSIRYAGRDITGAPSWKRVAAGISISLEGRRIFADLSVADNLRAGGYTRPRAQTARTMEEIYGLFPVLGKKRELAAGLLSGGEQQMLAVGRALMQGPRLLLLDEPSLGLAPLIVAQIMQMVTQINERGCSVLLIEQNVSTALPVADYAYVLESRRVAHHGPAAALMADDRLRDLYLGSAGEPVAVPREKVLP</sequence>
<evidence type="ECO:0000259" key="6">
    <source>
        <dbReference type="PROSITE" id="PS50893"/>
    </source>
</evidence>
<evidence type="ECO:0000256" key="1">
    <source>
        <dbReference type="ARBA" id="ARBA00005417"/>
    </source>
</evidence>
<dbReference type="PANTHER" id="PTHR43820:SF4">
    <property type="entry name" value="HIGH-AFFINITY BRANCHED-CHAIN AMINO ACID TRANSPORT ATP-BINDING PROTEIN LIVF"/>
    <property type="match status" value="1"/>
</dbReference>
<dbReference type="Gene3D" id="3.40.50.300">
    <property type="entry name" value="P-loop containing nucleotide triphosphate hydrolases"/>
    <property type="match status" value="1"/>
</dbReference>
<organism evidence="7 8">
    <name type="scientific">Arthrobacter ginkgonis</name>
    <dbReference type="NCBI Taxonomy" id="1630594"/>
    <lineage>
        <taxon>Bacteria</taxon>
        <taxon>Bacillati</taxon>
        <taxon>Actinomycetota</taxon>
        <taxon>Actinomycetes</taxon>
        <taxon>Micrococcales</taxon>
        <taxon>Micrococcaceae</taxon>
        <taxon>Arthrobacter</taxon>
    </lineage>
</organism>
<dbReference type="Proteomes" id="UP001500752">
    <property type="component" value="Unassembled WGS sequence"/>
</dbReference>
<keyword evidence="2" id="KW-0813">Transport</keyword>
<evidence type="ECO:0000256" key="3">
    <source>
        <dbReference type="ARBA" id="ARBA00022741"/>
    </source>
</evidence>
<protein>
    <submittedName>
        <fullName evidence="7">ABC transporter ATP-binding protein</fullName>
    </submittedName>
</protein>
<reference evidence="8" key="1">
    <citation type="journal article" date="2019" name="Int. J. Syst. Evol. Microbiol.">
        <title>The Global Catalogue of Microorganisms (GCM) 10K type strain sequencing project: providing services to taxonomists for standard genome sequencing and annotation.</title>
        <authorList>
            <consortium name="The Broad Institute Genomics Platform"/>
            <consortium name="The Broad Institute Genome Sequencing Center for Infectious Disease"/>
            <person name="Wu L."/>
            <person name="Ma J."/>
        </authorList>
    </citation>
    <scope>NUCLEOTIDE SEQUENCE [LARGE SCALE GENOMIC DNA]</scope>
    <source>
        <strain evidence="8">JCM 30742</strain>
    </source>
</reference>
<evidence type="ECO:0000313" key="7">
    <source>
        <dbReference type="EMBL" id="GAA3692351.1"/>
    </source>
</evidence>
<evidence type="ECO:0000256" key="4">
    <source>
        <dbReference type="ARBA" id="ARBA00022840"/>
    </source>
</evidence>
<comment type="caution">
    <text evidence="7">The sequence shown here is derived from an EMBL/GenBank/DDBJ whole genome shotgun (WGS) entry which is preliminary data.</text>
</comment>
<dbReference type="InterPro" id="IPR003439">
    <property type="entry name" value="ABC_transporter-like_ATP-bd"/>
</dbReference>
<dbReference type="SUPFAM" id="SSF52540">
    <property type="entry name" value="P-loop containing nucleoside triphosphate hydrolases"/>
    <property type="match status" value="1"/>
</dbReference>
<dbReference type="GO" id="GO:0005524">
    <property type="term" value="F:ATP binding"/>
    <property type="evidence" value="ECO:0007669"/>
    <property type="project" value="UniProtKB-KW"/>
</dbReference>
<gene>
    <name evidence="7" type="ORF">GCM10023081_32300</name>
</gene>
<keyword evidence="8" id="KW-1185">Reference proteome</keyword>
<proteinExistence type="inferred from homology"/>
<dbReference type="Pfam" id="PF00005">
    <property type="entry name" value="ABC_tran"/>
    <property type="match status" value="1"/>
</dbReference>
<dbReference type="EMBL" id="BAABEO010000020">
    <property type="protein sequence ID" value="GAA3692351.1"/>
    <property type="molecule type" value="Genomic_DNA"/>
</dbReference>
<dbReference type="InterPro" id="IPR003593">
    <property type="entry name" value="AAA+_ATPase"/>
</dbReference>
<dbReference type="InterPro" id="IPR027417">
    <property type="entry name" value="P-loop_NTPase"/>
</dbReference>